<dbReference type="PRINTS" id="PR00368">
    <property type="entry name" value="FADPNR"/>
</dbReference>
<dbReference type="PANTHER" id="PTHR48105">
    <property type="entry name" value="THIOREDOXIN REDUCTASE 1-RELATED-RELATED"/>
    <property type="match status" value="1"/>
</dbReference>
<proteinExistence type="predicted"/>
<evidence type="ECO:0000259" key="3">
    <source>
        <dbReference type="Pfam" id="PF07992"/>
    </source>
</evidence>
<gene>
    <name evidence="4" type="ORF">M472_09810</name>
</gene>
<dbReference type="Gene3D" id="3.50.50.60">
    <property type="entry name" value="FAD/NAD(P)-binding domain"/>
    <property type="match status" value="2"/>
</dbReference>
<keyword evidence="1" id="KW-0285">Flavoprotein</keyword>
<dbReference type="eggNOG" id="COG0492">
    <property type="taxonomic scope" value="Bacteria"/>
</dbReference>
<dbReference type="Pfam" id="PF07992">
    <property type="entry name" value="Pyr_redox_2"/>
    <property type="match status" value="1"/>
</dbReference>
<dbReference type="PATRIC" id="fig|1346330.5.peg.2396"/>
<dbReference type="STRING" id="1346330.M472_09810"/>
<evidence type="ECO:0000313" key="5">
    <source>
        <dbReference type="Proteomes" id="UP000016584"/>
    </source>
</evidence>
<dbReference type="PRINTS" id="PR00469">
    <property type="entry name" value="PNDRDTASEII"/>
</dbReference>
<dbReference type="Proteomes" id="UP000016584">
    <property type="component" value="Unassembled WGS sequence"/>
</dbReference>
<keyword evidence="5" id="KW-1185">Reference proteome</keyword>
<dbReference type="OrthoDB" id="9806179at2"/>
<dbReference type="RefSeq" id="WP_021070559.1">
    <property type="nucleotide sequence ID" value="NZ_ATDL01000015.1"/>
</dbReference>
<dbReference type="GO" id="GO:0016491">
    <property type="term" value="F:oxidoreductase activity"/>
    <property type="evidence" value="ECO:0007669"/>
    <property type="project" value="UniProtKB-KW"/>
</dbReference>
<dbReference type="EMBL" id="ATDL01000015">
    <property type="protein sequence ID" value="ERJ59066.1"/>
    <property type="molecule type" value="Genomic_DNA"/>
</dbReference>
<dbReference type="AlphaFoldDB" id="U2HBG5"/>
<name>U2HBG5_9SPHI</name>
<keyword evidence="2" id="KW-0560">Oxidoreductase</keyword>
<comment type="caution">
    <text evidence="4">The sequence shown here is derived from an EMBL/GenBank/DDBJ whole genome shotgun (WGS) entry which is preliminary data.</text>
</comment>
<organism evidence="4 5">
    <name type="scientific">Sphingobacterium paucimobilis HER1398</name>
    <dbReference type="NCBI Taxonomy" id="1346330"/>
    <lineage>
        <taxon>Bacteria</taxon>
        <taxon>Pseudomonadati</taxon>
        <taxon>Bacteroidota</taxon>
        <taxon>Sphingobacteriia</taxon>
        <taxon>Sphingobacteriales</taxon>
        <taxon>Sphingobacteriaceae</taxon>
        <taxon>Sphingobacterium</taxon>
    </lineage>
</organism>
<protein>
    <recommendedName>
        <fullName evidence="3">FAD/NAD(P)-binding domain-containing protein</fullName>
    </recommendedName>
</protein>
<dbReference type="SUPFAM" id="SSF51905">
    <property type="entry name" value="FAD/NAD(P)-binding domain"/>
    <property type="match status" value="1"/>
</dbReference>
<reference evidence="4 5" key="1">
    <citation type="journal article" date="2013" name="Genome Announc.">
        <title>The Draft Genome Sequence of Sphingomonas paucimobilis Strain HER1398 (Proteobacteria), Host to the Giant PAU Phage, Indicates That It Is a Member of the Genus Sphingobacterium (Bacteroidetes).</title>
        <authorList>
            <person name="White R.A.III."/>
            <person name="Suttle C.A."/>
        </authorList>
    </citation>
    <scope>NUCLEOTIDE SEQUENCE [LARGE SCALE GENOMIC DNA]</scope>
    <source>
        <strain evidence="4 5">HER1398</strain>
    </source>
</reference>
<dbReference type="InterPro" id="IPR023753">
    <property type="entry name" value="FAD/NAD-binding_dom"/>
</dbReference>
<evidence type="ECO:0000313" key="4">
    <source>
        <dbReference type="EMBL" id="ERJ59066.1"/>
    </source>
</evidence>
<evidence type="ECO:0000256" key="2">
    <source>
        <dbReference type="ARBA" id="ARBA00023002"/>
    </source>
</evidence>
<feature type="domain" description="FAD/NAD(P)-binding" evidence="3">
    <location>
        <begin position="7"/>
        <end position="286"/>
    </location>
</feature>
<dbReference type="InterPro" id="IPR050097">
    <property type="entry name" value="Ferredoxin-NADP_redctase_2"/>
</dbReference>
<evidence type="ECO:0000256" key="1">
    <source>
        <dbReference type="ARBA" id="ARBA00022630"/>
    </source>
</evidence>
<sequence>MKDNNQFDVIIIGGSYSGLSAAMALGRSLRQVLVIDSGTPCNRYTPHSHNFITQDGEQPAAISHKAQKQVAAYDTVRFHSGEVVAAVRNEVGFDVYVASGEQFSSKKILFATGIKDIFPEIKGFAECWGKSVIHCPYCHGYEFRGKKTAIIATGEKAMHIASLVNNLTDSLSINLSDGSEFDRGQLDTLKKHNINVIPKEVIEIKHRDGAVHAVVFNDGREESFDAVYAAIPFTQQSDIPVVLGCEITESGLVKIDTFQKTTVSGVYACGDNSSPMRSVAFAVAAGNMAGAMLNHELTVETF</sequence>
<dbReference type="InterPro" id="IPR036188">
    <property type="entry name" value="FAD/NAD-bd_sf"/>
</dbReference>
<accession>U2HBG5</accession>